<dbReference type="Proteomes" id="UP000604117">
    <property type="component" value="Unassembled WGS sequence"/>
</dbReference>
<gene>
    <name evidence="2" type="ORF">Asi02nite_20640</name>
</gene>
<name>A0ABQ4CMN9_9ACTN</name>
<evidence type="ECO:0000256" key="1">
    <source>
        <dbReference type="SAM" id="Phobius"/>
    </source>
</evidence>
<keyword evidence="1" id="KW-0812">Transmembrane</keyword>
<evidence type="ECO:0000313" key="2">
    <source>
        <dbReference type="EMBL" id="GIF72546.1"/>
    </source>
</evidence>
<protein>
    <submittedName>
        <fullName evidence="2">Uncharacterized protein</fullName>
    </submittedName>
</protein>
<reference evidence="2 3" key="1">
    <citation type="submission" date="2021-01" db="EMBL/GenBank/DDBJ databases">
        <title>Whole genome shotgun sequence of Asanoa siamensis NBRC 107932.</title>
        <authorList>
            <person name="Komaki H."/>
            <person name="Tamura T."/>
        </authorList>
    </citation>
    <scope>NUCLEOTIDE SEQUENCE [LARGE SCALE GENOMIC DNA]</scope>
    <source>
        <strain evidence="2 3">NBRC 107932</strain>
    </source>
</reference>
<accession>A0ABQ4CMN9</accession>
<feature type="transmembrane region" description="Helical" evidence="1">
    <location>
        <begin position="134"/>
        <end position="150"/>
    </location>
</feature>
<feature type="transmembrane region" description="Helical" evidence="1">
    <location>
        <begin position="41"/>
        <end position="61"/>
    </location>
</feature>
<proteinExistence type="predicted"/>
<keyword evidence="3" id="KW-1185">Reference proteome</keyword>
<feature type="transmembrane region" description="Helical" evidence="1">
    <location>
        <begin position="107"/>
        <end position="128"/>
    </location>
</feature>
<sequence length="166" mass="17996">MRKWKVIAILSGVESGEVREQLAAAERGAAAPYVEYPPTPWWYAPVVGLWAAGMVGAFTWWRESVALFLGSLAVLILLEVLFLTWMRRRHGALPMPGKGTPPPEIAVLWRRYFGSLVVVVLVVAGGWLLGGVPVAAALAFVLVTAGLAVYERRYAKAAAAVRARLA</sequence>
<keyword evidence="1" id="KW-0472">Membrane</keyword>
<keyword evidence="1" id="KW-1133">Transmembrane helix</keyword>
<comment type="caution">
    <text evidence="2">The sequence shown here is derived from an EMBL/GenBank/DDBJ whole genome shotgun (WGS) entry which is preliminary data.</text>
</comment>
<evidence type="ECO:0000313" key="3">
    <source>
        <dbReference type="Proteomes" id="UP000604117"/>
    </source>
</evidence>
<feature type="transmembrane region" description="Helical" evidence="1">
    <location>
        <begin position="67"/>
        <end position="86"/>
    </location>
</feature>
<organism evidence="2 3">
    <name type="scientific">Asanoa siamensis</name>
    <dbReference type="NCBI Taxonomy" id="926357"/>
    <lineage>
        <taxon>Bacteria</taxon>
        <taxon>Bacillati</taxon>
        <taxon>Actinomycetota</taxon>
        <taxon>Actinomycetes</taxon>
        <taxon>Micromonosporales</taxon>
        <taxon>Micromonosporaceae</taxon>
        <taxon>Asanoa</taxon>
    </lineage>
</organism>
<dbReference type="EMBL" id="BONE01000012">
    <property type="protein sequence ID" value="GIF72546.1"/>
    <property type="molecule type" value="Genomic_DNA"/>
</dbReference>